<reference evidence="5 6" key="1">
    <citation type="journal article" date="2015" name="BMC Microbiol.">
        <title>'Candidatus Phytoplasma phoenicium' associated with almond witches'-broom disease: from draft genome to genetic diversity among strain populations.</title>
        <authorList>
            <person name="Quaglino F."/>
            <person name="Kube M."/>
            <person name="Jawhari M."/>
            <person name="Abou-Jawdah Y."/>
            <person name="Siewert C."/>
            <person name="Choueiri E."/>
            <person name="Sobh H."/>
            <person name="Casati P."/>
            <person name="Tedeschi R."/>
            <person name="Molino Lova M."/>
            <person name="Alma A."/>
            <person name="Bianco P.A."/>
        </authorList>
    </citation>
    <scope>NUCLEOTIDE SEQUENCE [LARGE SCALE GENOMIC DNA]</scope>
    <source>
        <strain evidence="5 6">SA213</strain>
    </source>
</reference>
<name>A0A0L0ML90_9MOLU</name>
<keyword evidence="1" id="KW-0699">rRNA-binding</keyword>
<evidence type="ECO:0000256" key="4">
    <source>
        <dbReference type="ARBA" id="ARBA00035167"/>
    </source>
</evidence>
<dbReference type="NCBIfam" id="NF006477">
    <property type="entry name" value="PRK08881.1"/>
    <property type="match status" value="1"/>
</dbReference>
<accession>A0A0L0ML90</accession>
<dbReference type="PANTHER" id="PTHR19836:SF19">
    <property type="entry name" value="SMALL RIBOSOMAL SUBUNIT PROTEIN US14M"/>
    <property type="match status" value="1"/>
</dbReference>
<dbReference type="EMBL" id="JPSQ01000002">
    <property type="protein sequence ID" value="KND62779.1"/>
    <property type="molecule type" value="Genomic_DNA"/>
</dbReference>
<dbReference type="OrthoDB" id="9810484at2"/>
<gene>
    <name evidence="5" type="primary">rpsN</name>
    <name evidence="5" type="ORF">AlmWB_00330</name>
</gene>
<dbReference type="PANTHER" id="PTHR19836">
    <property type="entry name" value="30S RIBOSOMAL PROTEIN S14"/>
    <property type="match status" value="1"/>
</dbReference>
<dbReference type="Gene3D" id="4.10.830.10">
    <property type="entry name" value="30s Ribosomal Protein S14, Chain N"/>
    <property type="match status" value="1"/>
</dbReference>
<evidence type="ECO:0000256" key="3">
    <source>
        <dbReference type="ARBA" id="ARBA00023274"/>
    </source>
</evidence>
<dbReference type="InterPro" id="IPR001209">
    <property type="entry name" value="Ribosomal_uS14"/>
</dbReference>
<evidence type="ECO:0000313" key="5">
    <source>
        <dbReference type="EMBL" id="KND62779.1"/>
    </source>
</evidence>
<evidence type="ECO:0000313" key="6">
    <source>
        <dbReference type="Proteomes" id="UP000037086"/>
    </source>
</evidence>
<dbReference type="Proteomes" id="UP000037086">
    <property type="component" value="Unassembled WGS sequence"/>
</dbReference>
<dbReference type="GO" id="GO:0005737">
    <property type="term" value="C:cytoplasm"/>
    <property type="evidence" value="ECO:0007669"/>
    <property type="project" value="UniProtKB-ARBA"/>
</dbReference>
<dbReference type="SUPFAM" id="SSF57716">
    <property type="entry name" value="Glucocorticoid receptor-like (DNA-binding domain)"/>
    <property type="match status" value="1"/>
</dbReference>
<keyword evidence="6" id="KW-1185">Reference proteome</keyword>
<evidence type="ECO:0000256" key="1">
    <source>
        <dbReference type="ARBA" id="ARBA00022730"/>
    </source>
</evidence>
<keyword evidence="3" id="KW-0687">Ribonucleoprotein</keyword>
<dbReference type="AlphaFoldDB" id="A0A0L0ML90"/>
<keyword evidence="1" id="KW-0694">RNA-binding</keyword>
<protein>
    <recommendedName>
        <fullName evidence="4">Small ribosomal subunit protein uS14</fullName>
    </recommendedName>
</protein>
<keyword evidence="2 5" id="KW-0689">Ribosomal protein</keyword>
<dbReference type="GO" id="GO:0015935">
    <property type="term" value="C:small ribosomal subunit"/>
    <property type="evidence" value="ECO:0007669"/>
    <property type="project" value="TreeGrafter"/>
</dbReference>
<evidence type="ECO:0000256" key="2">
    <source>
        <dbReference type="ARBA" id="ARBA00022980"/>
    </source>
</evidence>
<dbReference type="Pfam" id="PF00253">
    <property type="entry name" value="Ribosomal_S14"/>
    <property type="match status" value="1"/>
</dbReference>
<dbReference type="GO" id="GO:0003735">
    <property type="term" value="F:structural constituent of ribosome"/>
    <property type="evidence" value="ECO:0007669"/>
    <property type="project" value="InterPro"/>
</dbReference>
<dbReference type="RefSeq" id="WP_050336950.1">
    <property type="nucleotide sequence ID" value="NZ_JPSQ01000002.1"/>
</dbReference>
<organism evidence="5 6">
    <name type="scientific">Candidatus Phytoplasma phoenicium</name>
    <dbReference type="NCBI Taxonomy" id="198422"/>
    <lineage>
        <taxon>Bacteria</taxon>
        <taxon>Bacillati</taxon>
        <taxon>Mycoplasmatota</taxon>
        <taxon>Mollicutes</taxon>
        <taxon>Acholeplasmatales</taxon>
        <taxon>Acholeplasmataceae</taxon>
        <taxon>Candidatus Phytoplasma</taxon>
        <taxon>16SrIX (Pigeon pea witches'-broom group)</taxon>
    </lineage>
</organism>
<dbReference type="PATRIC" id="fig|198422.3.peg.77"/>
<comment type="caution">
    <text evidence="5">The sequence shown here is derived from an EMBL/GenBank/DDBJ whole genome shotgun (WGS) entry which is preliminary data.</text>
</comment>
<dbReference type="GO" id="GO:0019843">
    <property type="term" value="F:rRNA binding"/>
    <property type="evidence" value="ECO:0007669"/>
    <property type="project" value="UniProtKB-KW"/>
</dbReference>
<proteinExistence type="predicted"/>
<dbReference type="InterPro" id="IPR043140">
    <property type="entry name" value="Ribosomal_uS14_sf"/>
</dbReference>
<dbReference type="GO" id="GO:0006412">
    <property type="term" value="P:translation"/>
    <property type="evidence" value="ECO:0007669"/>
    <property type="project" value="InterPro"/>
</dbReference>
<sequence length="89" mass="10489">MAKKSKIAKNQKQKLLYLKYKEKRLELKKNKDYQGLSRLPVQSSPVRLKNIDLIDGRSRGYLRKFGLSRIKFRELANKGEIPGVRKISW</sequence>